<feature type="signal peptide" evidence="1">
    <location>
        <begin position="1"/>
        <end position="20"/>
    </location>
</feature>
<sequence>MKFYQQLILCILLLFSFTWADDTTSATPTTFSFSTVTTDLYVETSLSEVCDYDSYVDTINGHAYSYMFTITGETTSSGNIFNLVTYRKFTLTWYFTFADDIDAYSLTARYSGIHIDDLAGVVNLEKGQLMFQYDVTVNSAFLVYGLAIGAFCDLEYVNFAFYRDDDTGSEEILNFYTGNLGSSVVSVLNSAACGVFTLDNCPIYYKAMDFSCDDMSSYSSTCIQTAAVTADFDYTDTYTPTQTEPYTTTIVEDTTTFTGIVSYYTTTDENGDIITTITTEIVPGLPSPITTTYLGKDGYSQSGVVEFYTTTDGDGNTITTSSTSAYIHGPITTTYVGADGDSESGVV</sequence>
<keyword evidence="1" id="KW-0732">Signal</keyword>
<accession>A0A1E4S1Q8</accession>
<reference evidence="2 3" key="1">
    <citation type="journal article" date="2016" name="Proc. Natl. Acad. Sci. U.S.A.">
        <title>Comparative genomics of biotechnologically important yeasts.</title>
        <authorList>
            <person name="Riley R."/>
            <person name="Haridas S."/>
            <person name="Wolfe K.H."/>
            <person name="Lopes M.R."/>
            <person name="Hittinger C.T."/>
            <person name="Goeker M."/>
            <person name="Salamov A.A."/>
            <person name="Wisecaver J.H."/>
            <person name="Long T.M."/>
            <person name="Calvey C.H."/>
            <person name="Aerts A.L."/>
            <person name="Barry K.W."/>
            <person name="Choi C."/>
            <person name="Clum A."/>
            <person name="Coughlan A.Y."/>
            <person name="Deshpande S."/>
            <person name="Douglass A.P."/>
            <person name="Hanson S.J."/>
            <person name="Klenk H.-P."/>
            <person name="LaButti K.M."/>
            <person name="Lapidus A."/>
            <person name="Lindquist E.A."/>
            <person name="Lipzen A.M."/>
            <person name="Meier-Kolthoff J.P."/>
            <person name="Ohm R.A."/>
            <person name="Otillar R.P."/>
            <person name="Pangilinan J.L."/>
            <person name="Peng Y."/>
            <person name="Rokas A."/>
            <person name="Rosa C.A."/>
            <person name="Scheuner C."/>
            <person name="Sibirny A.A."/>
            <person name="Slot J.C."/>
            <person name="Stielow J.B."/>
            <person name="Sun H."/>
            <person name="Kurtzman C.P."/>
            <person name="Blackwell M."/>
            <person name="Grigoriev I.V."/>
            <person name="Jeffries T.W."/>
        </authorList>
    </citation>
    <scope>NUCLEOTIDE SEQUENCE [LARGE SCALE GENOMIC DNA]</scope>
    <source>
        <strain evidence="3">ATCC 18201 / CBS 1600 / BCRC 20928 / JCM 3617 / NBRC 0987 / NRRL Y-1542</strain>
    </source>
</reference>
<organism evidence="2 3">
    <name type="scientific">Cyberlindnera jadinii (strain ATCC 18201 / CBS 1600 / BCRC 20928 / JCM 3617 / NBRC 0987 / NRRL Y-1542)</name>
    <name type="common">Torula yeast</name>
    <name type="synonym">Candida utilis</name>
    <dbReference type="NCBI Taxonomy" id="983966"/>
    <lineage>
        <taxon>Eukaryota</taxon>
        <taxon>Fungi</taxon>
        <taxon>Dikarya</taxon>
        <taxon>Ascomycota</taxon>
        <taxon>Saccharomycotina</taxon>
        <taxon>Saccharomycetes</taxon>
        <taxon>Phaffomycetales</taxon>
        <taxon>Phaffomycetaceae</taxon>
        <taxon>Cyberlindnera</taxon>
    </lineage>
</organism>
<evidence type="ECO:0000313" key="2">
    <source>
        <dbReference type="EMBL" id="ODV73445.1"/>
    </source>
</evidence>
<evidence type="ECO:0000256" key="1">
    <source>
        <dbReference type="SAM" id="SignalP"/>
    </source>
</evidence>
<proteinExistence type="predicted"/>
<protein>
    <recommendedName>
        <fullName evidence="4">Flo11 domain-containing protein</fullName>
    </recommendedName>
</protein>
<keyword evidence="3" id="KW-1185">Reference proteome</keyword>
<evidence type="ECO:0008006" key="4">
    <source>
        <dbReference type="Google" id="ProtNLM"/>
    </source>
</evidence>
<name>A0A1E4S1Q8_CYBJN</name>
<dbReference type="OrthoDB" id="3982858at2759"/>
<evidence type="ECO:0000313" key="3">
    <source>
        <dbReference type="Proteomes" id="UP000094389"/>
    </source>
</evidence>
<dbReference type="Pfam" id="PF20646">
    <property type="entry name" value="Hpf1_C"/>
    <property type="match status" value="2"/>
</dbReference>
<dbReference type="GeneID" id="30990796"/>
<feature type="chain" id="PRO_5009162587" description="Flo11 domain-containing protein" evidence="1">
    <location>
        <begin position="21"/>
        <end position="347"/>
    </location>
</feature>
<dbReference type="EMBL" id="KV453930">
    <property type="protein sequence ID" value="ODV73445.1"/>
    <property type="molecule type" value="Genomic_DNA"/>
</dbReference>
<dbReference type="Proteomes" id="UP000094389">
    <property type="component" value="Unassembled WGS sequence"/>
</dbReference>
<dbReference type="AlphaFoldDB" id="A0A1E4S1Q8"/>
<feature type="non-terminal residue" evidence="2">
    <location>
        <position position="347"/>
    </location>
</feature>
<dbReference type="RefSeq" id="XP_020070484.1">
    <property type="nucleotide sequence ID" value="XM_020216400.1"/>
</dbReference>
<gene>
    <name evidence="2" type="ORF">CYBJADRAFT_172858</name>
</gene>
<dbReference type="InterPro" id="IPR049451">
    <property type="entry name" value="AWP2-like_YTTT_rpt"/>
</dbReference>